<dbReference type="AlphaFoldDB" id="G6XJN9"/>
<dbReference type="EMBL" id="AGQV01000005">
    <property type="protein sequence ID" value="EHH67851.1"/>
    <property type="molecule type" value="Genomic_DNA"/>
</dbReference>
<protein>
    <submittedName>
        <fullName evidence="2">Uncharacterized protein</fullName>
    </submittedName>
</protein>
<proteinExistence type="predicted"/>
<sequence>MYLFSIMRSGLFPLTDRAALLSSLEGQPGSGGKPDGHRLRGICNSPR</sequence>
<dbReference type="PATRIC" id="fig|1088869.3.peg.1615"/>
<comment type="caution">
    <text evidence="2">The sequence shown here is derived from an EMBL/GenBank/DDBJ whole genome shotgun (WGS) entry which is preliminary data.</text>
</comment>
<evidence type="ECO:0000313" key="3">
    <source>
        <dbReference type="Proteomes" id="UP000004949"/>
    </source>
</evidence>
<organism evidence="2 3">
    <name type="scientific">Gluconobacter morbifer G707</name>
    <dbReference type="NCBI Taxonomy" id="1088869"/>
    <lineage>
        <taxon>Bacteria</taxon>
        <taxon>Pseudomonadati</taxon>
        <taxon>Pseudomonadota</taxon>
        <taxon>Alphaproteobacteria</taxon>
        <taxon>Acetobacterales</taxon>
        <taxon>Acetobacteraceae</taxon>
        <taxon>Gluconobacter</taxon>
    </lineage>
</organism>
<evidence type="ECO:0000313" key="2">
    <source>
        <dbReference type="EMBL" id="EHH67851.1"/>
    </source>
</evidence>
<name>G6XJN9_9PROT</name>
<keyword evidence="3" id="KW-1185">Reference proteome</keyword>
<feature type="region of interest" description="Disordered" evidence="1">
    <location>
        <begin position="23"/>
        <end position="47"/>
    </location>
</feature>
<gene>
    <name evidence="2" type="ORF">GMO_16180</name>
</gene>
<evidence type="ECO:0000256" key="1">
    <source>
        <dbReference type="SAM" id="MobiDB-lite"/>
    </source>
</evidence>
<dbReference type="Proteomes" id="UP000004949">
    <property type="component" value="Unassembled WGS sequence"/>
</dbReference>
<reference evidence="2 3" key="1">
    <citation type="submission" date="2011-10" db="EMBL/GenBank/DDBJ databases">
        <title>Genome sequence of Gluconobacter morbifer G707, isolated from Drosophila gut.</title>
        <authorList>
            <person name="Lee W.-J."/>
            <person name="Kim E.-K."/>
        </authorList>
    </citation>
    <scope>NUCLEOTIDE SEQUENCE [LARGE SCALE GENOMIC DNA]</scope>
    <source>
        <strain evidence="2 3">G707</strain>
    </source>
</reference>
<accession>G6XJN9</accession>